<gene>
    <name evidence="3" type="ORF">IMSHALPRED_002138</name>
</gene>
<dbReference type="Pfam" id="PF20237">
    <property type="entry name" value="DUF6594"/>
    <property type="match status" value="1"/>
</dbReference>
<dbReference type="AlphaFoldDB" id="A0A8H3J4S2"/>
<dbReference type="EMBL" id="CAJPDT010000135">
    <property type="protein sequence ID" value="CAF9940717.1"/>
    <property type="molecule type" value="Genomic_DNA"/>
</dbReference>
<feature type="transmembrane region" description="Helical" evidence="1">
    <location>
        <begin position="214"/>
        <end position="235"/>
    </location>
</feature>
<keyword evidence="4" id="KW-1185">Reference proteome</keyword>
<name>A0A8H3J4S2_9LECA</name>
<evidence type="ECO:0000313" key="4">
    <source>
        <dbReference type="Proteomes" id="UP000664534"/>
    </source>
</evidence>
<organism evidence="3 4">
    <name type="scientific">Imshaugia aleurites</name>
    <dbReference type="NCBI Taxonomy" id="172621"/>
    <lineage>
        <taxon>Eukaryota</taxon>
        <taxon>Fungi</taxon>
        <taxon>Dikarya</taxon>
        <taxon>Ascomycota</taxon>
        <taxon>Pezizomycotina</taxon>
        <taxon>Lecanoromycetes</taxon>
        <taxon>OSLEUM clade</taxon>
        <taxon>Lecanoromycetidae</taxon>
        <taxon>Lecanorales</taxon>
        <taxon>Lecanorineae</taxon>
        <taxon>Parmeliaceae</taxon>
        <taxon>Imshaugia</taxon>
    </lineage>
</organism>
<comment type="caution">
    <text evidence="3">The sequence shown here is derived from an EMBL/GenBank/DDBJ whole genome shotgun (WGS) entry which is preliminary data.</text>
</comment>
<keyword evidence="1" id="KW-0812">Transmembrane</keyword>
<keyword evidence="1" id="KW-0472">Membrane</keyword>
<feature type="transmembrane region" description="Helical" evidence="1">
    <location>
        <begin position="187"/>
        <end position="208"/>
    </location>
</feature>
<proteinExistence type="predicted"/>
<evidence type="ECO:0000256" key="1">
    <source>
        <dbReference type="SAM" id="Phobius"/>
    </source>
</evidence>
<feature type="transmembrane region" description="Helical" evidence="1">
    <location>
        <begin position="242"/>
        <end position="262"/>
    </location>
</feature>
<dbReference type="Proteomes" id="UP000664534">
    <property type="component" value="Unassembled WGS sequence"/>
</dbReference>
<dbReference type="PANTHER" id="PTHR34502">
    <property type="entry name" value="DUF6594 DOMAIN-CONTAINING PROTEIN-RELATED"/>
    <property type="match status" value="1"/>
</dbReference>
<evidence type="ECO:0000259" key="2">
    <source>
        <dbReference type="Pfam" id="PF20237"/>
    </source>
</evidence>
<dbReference type="PANTHER" id="PTHR34502:SF5">
    <property type="entry name" value="DUF6594 DOMAIN-CONTAINING PROTEIN"/>
    <property type="match status" value="1"/>
</dbReference>
<dbReference type="InterPro" id="IPR046529">
    <property type="entry name" value="DUF6594"/>
</dbReference>
<accession>A0A8H3J4S2</accession>
<evidence type="ECO:0000313" key="3">
    <source>
        <dbReference type="EMBL" id="CAF9940717.1"/>
    </source>
</evidence>
<reference evidence="3" key="1">
    <citation type="submission" date="2021-03" db="EMBL/GenBank/DDBJ databases">
        <authorList>
            <person name="Tagirdzhanova G."/>
        </authorList>
    </citation>
    <scope>NUCLEOTIDE SEQUENCE</scope>
</reference>
<dbReference type="OrthoDB" id="5342093at2759"/>
<feature type="domain" description="DUF6594" evidence="2">
    <location>
        <begin position="7"/>
        <end position="254"/>
    </location>
</feature>
<protein>
    <recommendedName>
        <fullName evidence="2">DUF6594 domain-containing protein</fullName>
    </recommendedName>
</protein>
<keyword evidence="1" id="KW-1133">Transmembrane helix</keyword>
<sequence>MGHIRGSAIFRRFATLNAKNLLYLQAEICDLEWELTKLEERSSDLDQSYQYRVSVLRSPDATEHSKAQWEKVLEIRDKLKAYNEALLEHEKLYKLKEPLKRDLVSLHNWMDIAEGGGGFLQDPEDLPWHHKTEDLAQLSHFGDEDDAFSRFFRYRLLVWYAHSRFGRWMKPSKFGTSEFSDQGIERLVKSVLVVFASVLPTMAIFALAYIPTQIWRLAFILLFSLFFTSCLMIFTKARAVEVFLATAALASVQVVFIGGNSISGGGGSGYT</sequence>